<protein>
    <submittedName>
        <fullName evidence="5">GYF domain-containing protein</fullName>
    </submittedName>
</protein>
<evidence type="ECO:0000256" key="1">
    <source>
        <dbReference type="SAM" id="MobiDB-lite"/>
    </source>
</evidence>
<sequence length="90" mass="10420">MVLNPYAVSTADDTKNGDQPKNEDSAPVMWHLKRSESSATDCEGPYTTEQLKQWMDQGKFREAKCILVRQVDKPDGQFYNINRIDFDLYE</sequence>
<dbReference type="WBParaSite" id="ECPE_0000719401-mRNA-1">
    <property type="protein sequence ID" value="ECPE_0000719401-mRNA-1"/>
    <property type="gene ID" value="ECPE_0000719401"/>
</dbReference>
<dbReference type="EMBL" id="UZAN01044255">
    <property type="protein sequence ID" value="VDP80376.1"/>
    <property type="molecule type" value="Genomic_DNA"/>
</dbReference>
<reference evidence="5" key="1">
    <citation type="submission" date="2016-06" db="UniProtKB">
        <authorList>
            <consortium name="WormBaseParasite"/>
        </authorList>
    </citation>
    <scope>IDENTIFICATION</scope>
</reference>
<evidence type="ECO:0000313" key="5">
    <source>
        <dbReference type="WBParaSite" id="ECPE_0000719401-mRNA-1"/>
    </source>
</evidence>
<organism evidence="5">
    <name type="scientific">Echinostoma caproni</name>
    <dbReference type="NCBI Taxonomy" id="27848"/>
    <lineage>
        <taxon>Eukaryota</taxon>
        <taxon>Metazoa</taxon>
        <taxon>Spiralia</taxon>
        <taxon>Lophotrochozoa</taxon>
        <taxon>Platyhelminthes</taxon>
        <taxon>Trematoda</taxon>
        <taxon>Digenea</taxon>
        <taxon>Plagiorchiida</taxon>
        <taxon>Echinostomata</taxon>
        <taxon>Echinostomatoidea</taxon>
        <taxon>Echinostomatidae</taxon>
        <taxon>Echinostoma</taxon>
    </lineage>
</organism>
<dbReference type="Proteomes" id="UP000272942">
    <property type="component" value="Unassembled WGS sequence"/>
</dbReference>
<feature type="region of interest" description="Disordered" evidence="1">
    <location>
        <begin position="1"/>
        <end position="28"/>
    </location>
</feature>
<evidence type="ECO:0000259" key="2">
    <source>
        <dbReference type="PROSITE" id="PS50829"/>
    </source>
</evidence>
<feature type="compositionally biased region" description="Basic and acidic residues" evidence="1">
    <location>
        <begin position="12"/>
        <end position="24"/>
    </location>
</feature>
<dbReference type="SUPFAM" id="SSF55277">
    <property type="entry name" value="GYF domain"/>
    <property type="match status" value="1"/>
</dbReference>
<dbReference type="InterPro" id="IPR003169">
    <property type="entry name" value="GYF"/>
</dbReference>
<reference evidence="3 4" key="2">
    <citation type="submission" date="2018-11" db="EMBL/GenBank/DDBJ databases">
        <authorList>
            <consortium name="Pathogen Informatics"/>
        </authorList>
    </citation>
    <scope>NUCLEOTIDE SEQUENCE [LARGE SCALE GENOMIC DNA]</scope>
    <source>
        <strain evidence="3 4">Egypt</strain>
    </source>
</reference>
<feature type="domain" description="GYF" evidence="2">
    <location>
        <begin position="27"/>
        <end position="87"/>
    </location>
</feature>
<dbReference type="OrthoDB" id="331341at2759"/>
<keyword evidence="4" id="KW-1185">Reference proteome</keyword>
<gene>
    <name evidence="3" type="ORF">ECPE_LOCUS7178</name>
</gene>
<dbReference type="AlphaFoldDB" id="A0A183AJP3"/>
<proteinExistence type="predicted"/>
<evidence type="ECO:0000313" key="4">
    <source>
        <dbReference type="Proteomes" id="UP000272942"/>
    </source>
</evidence>
<dbReference type="InterPro" id="IPR035445">
    <property type="entry name" value="GYF-like_dom_sf"/>
</dbReference>
<accession>A0A183AJP3</accession>
<evidence type="ECO:0000313" key="3">
    <source>
        <dbReference type="EMBL" id="VDP80376.1"/>
    </source>
</evidence>
<dbReference type="PROSITE" id="PS50829">
    <property type="entry name" value="GYF"/>
    <property type="match status" value="1"/>
</dbReference>
<name>A0A183AJP3_9TREM</name>
<dbReference type="Gene3D" id="3.30.1490.40">
    <property type="match status" value="1"/>
</dbReference>